<evidence type="ECO:0000313" key="2">
    <source>
        <dbReference type="Proteomes" id="UP000807306"/>
    </source>
</evidence>
<protein>
    <recommendedName>
        <fullName evidence="3">F-box domain-containing protein</fullName>
    </recommendedName>
</protein>
<keyword evidence="2" id="KW-1185">Reference proteome</keyword>
<dbReference type="Proteomes" id="UP000807306">
    <property type="component" value="Unassembled WGS sequence"/>
</dbReference>
<evidence type="ECO:0000313" key="1">
    <source>
        <dbReference type="EMBL" id="KAF9533528.1"/>
    </source>
</evidence>
<reference evidence="1" key="1">
    <citation type="submission" date="2020-11" db="EMBL/GenBank/DDBJ databases">
        <authorList>
            <consortium name="DOE Joint Genome Institute"/>
            <person name="Ahrendt S."/>
            <person name="Riley R."/>
            <person name="Andreopoulos W."/>
            <person name="Labutti K."/>
            <person name="Pangilinan J."/>
            <person name="Ruiz-Duenas F.J."/>
            <person name="Barrasa J.M."/>
            <person name="Sanchez-Garcia M."/>
            <person name="Camarero S."/>
            <person name="Miyauchi S."/>
            <person name="Serrano A."/>
            <person name="Linde D."/>
            <person name="Babiker R."/>
            <person name="Drula E."/>
            <person name="Ayuso-Fernandez I."/>
            <person name="Pacheco R."/>
            <person name="Padilla G."/>
            <person name="Ferreira P."/>
            <person name="Barriuso J."/>
            <person name="Kellner H."/>
            <person name="Castanera R."/>
            <person name="Alfaro M."/>
            <person name="Ramirez L."/>
            <person name="Pisabarro A.G."/>
            <person name="Kuo A."/>
            <person name="Tritt A."/>
            <person name="Lipzen A."/>
            <person name="He G."/>
            <person name="Yan M."/>
            <person name="Ng V."/>
            <person name="Cullen D."/>
            <person name="Martin F."/>
            <person name="Rosso M.-N."/>
            <person name="Henrissat B."/>
            <person name="Hibbett D."/>
            <person name="Martinez A.T."/>
            <person name="Grigoriev I.V."/>
        </authorList>
    </citation>
    <scope>NUCLEOTIDE SEQUENCE</scope>
    <source>
        <strain evidence="1">CBS 506.95</strain>
    </source>
</reference>
<dbReference type="EMBL" id="MU157828">
    <property type="protein sequence ID" value="KAF9533528.1"/>
    <property type="molecule type" value="Genomic_DNA"/>
</dbReference>
<evidence type="ECO:0008006" key="3">
    <source>
        <dbReference type="Google" id="ProtNLM"/>
    </source>
</evidence>
<proteinExistence type="predicted"/>
<organism evidence="1 2">
    <name type="scientific">Crepidotus variabilis</name>
    <dbReference type="NCBI Taxonomy" id="179855"/>
    <lineage>
        <taxon>Eukaryota</taxon>
        <taxon>Fungi</taxon>
        <taxon>Dikarya</taxon>
        <taxon>Basidiomycota</taxon>
        <taxon>Agaricomycotina</taxon>
        <taxon>Agaricomycetes</taxon>
        <taxon>Agaricomycetidae</taxon>
        <taxon>Agaricales</taxon>
        <taxon>Agaricineae</taxon>
        <taxon>Crepidotaceae</taxon>
        <taxon>Crepidotus</taxon>
    </lineage>
</organism>
<sequence>MTVELPPEIIDLIVDALPYDKLIWSMKSSLAQDHAHAEQAEDLRSCTYVSRSFSNAARRRLFSTLILEEPTHTRGEPEPKDVVQMLTTLLELLEDAGFLGVIKTLKLNVDSSEPGVWVWHCRPSADKLLGRIFTAMNTSISNLSHICLEGPTYTPLDWSIGTSTQQALLQVLPRVRQLSIKSLRAPAFLFEHSPLLESLNLIHVPVGLERNSQEAESQSFLNVLPLPSHLRELVIRMNLRLFSKMYQGRGQSLPACTRIRLEYRKEDTLVVGKLLEGSKEVLESLIIVHLFTRHSERDALLGVQLKLEDFHKLSTIKFVVHGTKSSQNDNLLCFVKTTIMSFLDSLESAMLPAHLQQLDFLFPYTGTIYMRQETQANATYITQESTRHSTLLEKLPYLKSIMIIVDASGQKIWREPSKDSDENDSKRILEANLSAIVDALFGIHHRSDILLSPSIDARVAWDIPSDFDLYRAERQATQ</sequence>
<name>A0A9P6EPF2_9AGAR</name>
<dbReference type="AlphaFoldDB" id="A0A9P6EPF2"/>
<comment type="caution">
    <text evidence="1">The sequence shown here is derived from an EMBL/GenBank/DDBJ whole genome shotgun (WGS) entry which is preliminary data.</text>
</comment>
<gene>
    <name evidence="1" type="ORF">CPB83DRAFT_845430</name>
</gene>
<accession>A0A9P6EPF2</accession>